<dbReference type="GO" id="GO:0009055">
    <property type="term" value="F:electron transfer activity"/>
    <property type="evidence" value="ECO:0007669"/>
    <property type="project" value="InterPro"/>
</dbReference>
<dbReference type="NCBIfam" id="TIGR02008">
    <property type="entry name" value="fdx_plant"/>
    <property type="match status" value="1"/>
</dbReference>
<dbReference type="CDD" id="cd00207">
    <property type="entry name" value="fer2"/>
    <property type="match status" value="1"/>
</dbReference>
<evidence type="ECO:0000256" key="1">
    <source>
        <dbReference type="ARBA" id="ARBA00003532"/>
    </source>
</evidence>
<dbReference type="EMBL" id="CM002922">
    <property type="protein sequence ID" value="KGN64931.1"/>
    <property type="molecule type" value="Genomic_DNA"/>
</dbReference>
<dbReference type="Pfam" id="PF00111">
    <property type="entry name" value="Fer2"/>
    <property type="match status" value="1"/>
</dbReference>
<evidence type="ECO:0000256" key="11">
    <source>
        <dbReference type="RuleBase" id="RU364001"/>
    </source>
</evidence>
<dbReference type="PROSITE" id="PS51085">
    <property type="entry name" value="2FE2S_FER_2"/>
    <property type="match status" value="1"/>
</dbReference>
<dbReference type="Gramene" id="KGN64931">
    <property type="protein sequence ID" value="KGN64931"/>
    <property type="gene ID" value="Csa_1G163160"/>
</dbReference>
<dbReference type="PANTHER" id="PTHR43112">
    <property type="entry name" value="FERREDOXIN"/>
    <property type="match status" value="1"/>
</dbReference>
<comment type="similarity">
    <text evidence="3 11">Belongs to the 2Fe2S plant-type ferredoxin family.</text>
</comment>
<keyword evidence="9 11" id="KW-0408">Iron</keyword>
<dbReference type="AlphaFoldDB" id="A0A0A0LY90"/>
<dbReference type="InterPro" id="IPR012675">
    <property type="entry name" value="Beta-grasp_dom_sf"/>
</dbReference>
<evidence type="ECO:0000256" key="4">
    <source>
        <dbReference type="ARBA" id="ARBA00022448"/>
    </source>
</evidence>
<comment type="subcellular location">
    <subcellularLocation>
        <location evidence="2 11">Plastid</location>
        <location evidence="2 11">Chloroplast</location>
    </subcellularLocation>
</comment>
<keyword evidence="14" id="KW-1185">Reference proteome</keyword>
<dbReference type="FunFam" id="3.10.20.30:FF:000014">
    <property type="entry name" value="Ferredoxin"/>
    <property type="match status" value="1"/>
</dbReference>
<keyword evidence="4 11" id="KW-0813">Transport</keyword>
<keyword evidence="6 11" id="KW-0001">2Fe-2S</keyword>
<reference evidence="13 14" key="1">
    <citation type="journal article" date="2009" name="Nat. Genet.">
        <title>The genome of the cucumber, Cucumis sativus L.</title>
        <authorList>
            <person name="Huang S."/>
            <person name="Li R."/>
            <person name="Zhang Z."/>
            <person name="Li L."/>
            <person name="Gu X."/>
            <person name="Fan W."/>
            <person name="Lucas W.J."/>
            <person name="Wang X."/>
            <person name="Xie B."/>
            <person name="Ni P."/>
            <person name="Ren Y."/>
            <person name="Zhu H."/>
            <person name="Li J."/>
            <person name="Lin K."/>
            <person name="Jin W."/>
            <person name="Fei Z."/>
            <person name="Li G."/>
            <person name="Staub J."/>
            <person name="Kilian A."/>
            <person name="van der Vossen E.A."/>
            <person name="Wu Y."/>
            <person name="Guo J."/>
            <person name="He J."/>
            <person name="Jia Z."/>
            <person name="Ren Y."/>
            <person name="Tian G."/>
            <person name="Lu Y."/>
            <person name="Ruan J."/>
            <person name="Qian W."/>
            <person name="Wang M."/>
            <person name="Huang Q."/>
            <person name="Li B."/>
            <person name="Xuan Z."/>
            <person name="Cao J."/>
            <person name="Asan"/>
            <person name="Wu Z."/>
            <person name="Zhang J."/>
            <person name="Cai Q."/>
            <person name="Bai Y."/>
            <person name="Zhao B."/>
            <person name="Han Y."/>
            <person name="Li Y."/>
            <person name="Li X."/>
            <person name="Wang S."/>
            <person name="Shi Q."/>
            <person name="Liu S."/>
            <person name="Cho W.K."/>
            <person name="Kim J.Y."/>
            <person name="Xu Y."/>
            <person name="Heller-Uszynska K."/>
            <person name="Miao H."/>
            <person name="Cheng Z."/>
            <person name="Zhang S."/>
            <person name="Wu J."/>
            <person name="Yang Y."/>
            <person name="Kang H."/>
            <person name="Li M."/>
            <person name="Liang H."/>
            <person name="Ren X."/>
            <person name="Shi Z."/>
            <person name="Wen M."/>
            <person name="Jian M."/>
            <person name="Yang H."/>
            <person name="Zhang G."/>
            <person name="Yang Z."/>
            <person name="Chen R."/>
            <person name="Liu S."/>
            <person name="Li J."/>
            <person name="Ma L."/>
            <person name="Liu H."/>
            <person name="Zhou Y."/>
            <person name="Zhao J."/>
            <person name="Fang X."/>
            <person name="Li G."/>
            <person name="Fang L."/>
            <person name="Li Y."/>
            <person name="Liu D."/>
            <person name="Zheng H."/>
            <person name="Zhang Y."/>
            <person name="Qin N."/>
            <person name="Li Z."/>
            <person name="Yang G."/>
            <person name="Yang S."/>
            <person name="Bolund L."/>
            <person name="Kristiansen K."/>
            <person name="Zheng H."/>
            <person name="Li S."/>
            <person name="Zhang X."/>
            <person name="Yang H."/>
            <person name="Wang J."/>
            <person name="Sun R."/>
            <person name="Zhang B."/>
            <person name="Jiang S."/>
            <person name="Wang J."/>
            <person name="Du Y."/>
            <person name="Li S."/>
        </authorList>
    </citation>
    <scope>NUCLEOTIDE SEQUENCE [LARGE SCALE GENOMIC DNA]</scope>
    <source>
        <strain evidence="14">cv. 9930</strain>
    </source>
</reference>
<evidence type="ECO:0000313" key="14">
    <source>
        <dbReference type="Proteomes" id="UP000029981"/>
    </source>
</evidence>
<keyword evidence="11" id="KW-0934">Plastid</keyword>
<dbReference type="GO" id="GO:0009507">
    <property type="term" value="C:chloroplast"/>
    <property type="evidence" value="ECO:0007669"/>
    <property type="project" value="UniProtKB-SubCell"/>
</dbReference>
<evidence type="ECO:0000313" key="13">
    <source>
        <dbReference type="EMBL" id="KGN64931.1"/>
    </source>
</evidence>
<evidence type="ECO:0000256" key="5">
    <source>
        <dbReference type="ARBA" id="ARBA00022528"/>
    </source>
</evidence>
<protein>
    <recommendedName>
        <fullName evidence="11">Ferredoxin</fullName>
    </recommendedName>
</protein>
<reference evidence="13 14" key="2">
    <citation type="journal article" date="2009" name="PLoS ONE">
        <title>An integrated genetic and cytogenetic map of the cucumber genome.</title>
        <authorList>
            <person name="Ren Y."/>
            <person name="Zhang Z."/>
            <person name="Liu J."/>
            <person name="Staub J.E."/>
            <person name="Han Y."/>
            <person name="Cheng Z."/>
            <person name="Li X."/>
            <person name="Lu J."/>
            <person name="Miao H."/>
            <person name="Kang H."/>
            <person name="Xie B."/>
            <person name="Gu X."/>
            <person name="Wang X."/>
            <person name="Du Y."/>
            <person name="Jin W."/>
            <person name="Huang S."/>
        </authorList>
    </citation>
    <scope>NUCLEOTIDE SEQUENCE [LARGE SCALE GENOMIC DNA]</scope>
    <source>
        <strain evidence="14">cv. 9930</strain>
    </source>
</reference>
<dbReference type="Gene3D" id="3.10.20.30">
    <property type="match status" value="1"/>
</dbReference>
<keyword evidence="5 11" id="KW-0150">Chloroplast</keyword>
<evidence type="ECO:0000256" key="7">
    <source>
        <dbReference type="ARBA" id="ARBA00022723"/>
    </source>
</evidence>
<accession>A0A0A0LY90</accession>
<dbReference type="eggNOG" id="ENOG502RZ87">
    <property type="taxonomic scope" value="Eukaryota"/>
</dbReference>
<proteinExistence type="inferred from homology"/>
<keyword evidence="10 11" id="KW-0411">Iron-sulfur</keyword>
<dbReference type="SUPFAM" id="SSF54292">
    <property type="entry name" value="2Fe-2S ferredoxin-like"/>
    <property type="match status" value="1"/>
</dbReference>
<evidence type="ECO:0000256" key="9">
    <source>
        <dbReference type="ARBA" id="ARBA00023004"/>
    </source>
</evidence>
<dbReference type="Proteomes" id="UP000029981">
    <property type="component" value="Chromosome 1"/>
</dbReference>
<evidence type="ECO:0000256" key="2">
    <source>
        <dbReference type="ARBA" id="ARBA00004229"/>
    </source>
</evidence>
<dbReference type="InterPro" id="IPR036010">
    <property type="entry name" value="2Fe-2S_ferredoxin-like_sf"/>
</dbReference>
<evidence type="ECO:0000256" key="6">
    <source>
        <dbReference type="ARBA" id="ARBA00022714"/>
    </source>
</evidence>
<dbReference type="PANTHER" id="PTHR43112:SF44">
    <property type="entry name" value="FERREDOXIN"/>
    <property type="match status" value="1"/>
</dbReference>
<dbReference type="InterPro" id="IPR010241">
    <property type="entry name" value="Fd_pln"/>
</dbReference>
<keyword evidence="7 11" id="KW-0479">Metal-binding</keyword>
<evidence type="ECO:0000259" key="12">
    <source>
        <dbReference type="PROSITE" id="PS51085"/>
    </source>
</evidence>
<evidence type="ECO:0000256" key="3">
    <source>
        <dbReference type="ARBA" id="ARBA00007874"/>
    </source>
</evidence>
<gene>
    <name evidence="13" type="ORF">Csa_1G163160</name>
</gene>
<comment type="cofactor">
    <cofactor evidence="11">
        <name>[2Fe-2S] cluster</name>
        <dbReference type="ChEBI" id="CHEBI:190135"/>
    </cofactor>
    <text evidence="11">Binds 1 [2Fe-2S] cluster.</text>
</comment>
<dbReference type="STRING" id="3659.A0A0A0LY90"/>
<reference evidence="13 14" key="4">
    <citation type="journal article" date="2011" name="BMC Genomics">
        <title>RNA-Seq improves annotation of protein-coding genes in the cucumber genome.</title>
        <authorList>
            <person name="Li Z."/>
            <person name="Zhang Z."/>
            <person name="Yan P."/>
            <person name="Huang S."/>
            <person name="Fei Z."/>
            <person name="Lin K."/>
        </authorList>
    </citation>
    <scope>NUCLEOTIDE SEQUENCE [LARGE SCALE GENOMIC DNA]</scope>
    <source>
        <strain evidence="14">cv. 9930</strain>
    </source>
</reference>
<comment type="function">
    <text evidence="1 11">Ferredoxins are iron-sulfur proteins that transfer electrons in a wide variety of metabolic reactions.</text>
</comment>
<organism evidence="13 14">
    <name type="scientific">Cucumis sativus</name>
    <name type="common">Cucumber</name>
    <dbReference type="NCBI Taxonomy" id="3659"/>
    <lineage>
        <taxon>Eukaryota</taxon>
        <taxon>Viridiplantae</taxon>
        <taxon>Streptophyta</taxon>
        <taxon>Embryophyta</taxon>
        <taxon>Tracheophyta</taxon>
        <taxon>Spermatophyta</taxon>
        <taxon>Magnoliopsida</taxon>
        <taxon>eudicotyledons</taxon>
        <taxon>Gunneridae</taxon>
        <taxon>Pentapetalae</taxon>
        <taxon>rosids</taxon>
        <taxon>fabids</taxon>
        <taxon>Cucurbitales</taxon>
        <taxon>Cucurbitaceae</taxon>
        <taxon>Benincaseae</taxon>
        <taxon>Cucumis</taxon>
    </lineage>
</organism>
<evidence type="ECO:0000256" key="10">
    <source>
        <dbReference type="ARBA" id="ARBA00023014"/>
    </source>
</evidence>
<keyword evidence="8 11" id="KW-0249">Electron transport</keyword>
<dbReference type="GO" id="GO:0051537">
    <property type="term" value="F:2 iron, 2 sulfur cluster binding"/>
    <property type="evidence" value="ECO:0007669"/>
    <property type="project" value="UniProtKB-KW"/>
</dbReference>
<dbReference type="GO" id="GO:0022900">
    <property type="term" value="P:electron transport chain"/>
    <property type="evidence" value="ECO:0007669"/>
    <property type="project" value="InterPro"/>
</dbReference>
<dbReference type="OMA" id="ITIHTHK"/>
<evidence type="ECO:0000256" key="8">
    <source>
        <dbReference type="ARBA" id="ARBA00022982"/>
    </source>
</evidence>
<dbReference type="InterPro" id="IPR006058">
    <property type="entry name" value="2Fe2S_fd_BS"/>
</dbReference>
<dbReference type="InterPro" id="IPR001041">
    <property type="entry name" value="2Fe-2S_ferredoxin-type"/>
</dbReference>
<dbReference type="PROSITE" id="PS00197">
    <property type="entry name" value="2FE2S_FER_1"/>
    <property type="match status" value="1"/>
</dbReference>
<feature type="domain" description="2Fe-2S ferredoxin-type" evidence="12">
    <location>
        <begin position="60"/>
        <end position="151"/>
    </location>
</feature>
<dbReference type="GO" id="GO:0046872">
    <property type="term" value="F:metal ion binding"/>
    <property type="evidence" value="ECO:0007669"/>
    <property type="project" value="UniProtKB-KW"/>
</dbReference>
<name>A0A0A0LY90_CUCSA</name>
<sequence>MSTMSTAKLPTHFMYNTQSKNQLGSTIIKCPSSIGSTRNILKSFGLNSRPSFRACAMAAFKIKLVEPCGKEHEFEASDDTYILDAAEEAGIDLPYSCRAGACSTCAGKIVSGSVDQSDGSFLDDDQMANGYLLTCISLPTADCVIHTHKEGELI</sequence>
<reference evidence="13 14" key="3">
    <citation type="journal article" date="2010" name="BMC Genomics">
        <title>Transcriptome sequencing and comparative analysis of cucumber flowers with different sex types.</title>
        <authorList>
            <person name="Guo S."/>
            <person name="Zheng Y."/>
            <person name="Joung J.G."/>
            <person name="Liu S."/>
            <person name="Zhang Z."/>
            <person name="Crasta O.R."/>
            <person name="Sobral B.W."/>
            <person name="Xu Y."/>
            <person name="Huang S."/>
            <person name="Fei Z."/>
        </authorList>
    </citation>
    <scope>NUCLEOTIDE SEQUENCE [LARGE SCALE GENOMIC DNA]</scope>
    <source>
        <strain evidence="14">cv. 9930</strain>
    </source>
</reference>